<evidence type="ECO:0000313" key="2">
    <source>
        <dbReference type="Proteomes" id="UP000660729"/>
    </source>
</evidence>
<name>A0A8H6RP88_9PEZI</name>
<reference evidence="1" key="1">
    <citation type="submission" date="2020-04" db="EMBL/GenBank/DDBJ databases">
        <title>Draft genome resource of the tomato pathogen Pseudocercospora fuligena.</title>
        <authorList>
            <person name="Zaccaron A."/>
        </authorList>
    </citation>
    <scope>NUCLEOTIDE SEQUENCE</scope>
    <source>
        <strain evidence="1">PF001</strain>
    </source>
</reference>
<keyword evidence="2" id="KW-1185">Reference proteome</keyword>
<comment type="caution">
    <text evidence="1">The sequence shown here is derived from an EMBL/GenBank/DDBJ whole genome shotgun (WGS) entry which is preliminary data.</text>
</comment>
<accession>A0A8H6RP88</accession>
<organism evidence="1 2">
    <name type="scientific">Pseudocercospora fuligena</name>
    <dbReference type="NCBI Taxonomy" id="685502"/>
    <lineage>
        <taxon>Eukaryota</taxon>
        <taxon>Fungi</taxon>
        <taxon>Dikarya</taxon>
        <taxon>Ascomycota</taxon>
        <taxon>Pezizomycotina</taxon>
        <taxon>Dothideomycetes</taxon>
        <taxon>Dothideomycetidae</taxon>
        <taxon>Mycosphaerellales</taxon>
        <taxon>Mycosphaerellaceae</taxon>
        <taxon>Pseudocercospora</taxon>
    </lineage>
</organism>
<dbReference type="AlphaFoldDB" id="A0A8H6RP88"/>
<dbReference type="EMBL" id="JABCIY010000056">
    <property type="protein sequence ID" value="KAF7194674.1"/>
    <property type="molecule type" value="Genomic_DNA"/>
</dbReference>
<gene>
    <name evidence="1" type="ORF">HII31_03936</name>
</gene>
<protein>
    <submittedName>
        <fullName evidence="1">Uncharacterized protein</fullName>
    </submittedName>
</protein>
<dbReference type="Proteomes" id="UP000660729">
    <property type="component" value="Unassembled WGS sequence"/>
</dbReference>
<proteinExistence type="predicted"/>
<evidence type="ECO:0000313" key="1">
    <source>
        <dbReference type="EMBL" id="KAF7194674.1"/>
    </source>
</evidence>
<dbReference type="OrthoDB" id="5230873at2759"/>
<sequence length="132" mass="14125">MQMAPPPNASISANVTFHSLSTNASMMVTPNNTESLPANFFYIDNSAGAFESAGFTNSLNSSAGIVTTGFKVFGNQLSWVNSAGNLKQLWWAKPTEISGLWTLNWNVDTASESSAVPVTVRNIVPTRIGPEQ</sequence>